<keyword evidence="3" id="KW-1185">Reference proteome</keyword>
<dbReference type="HOGENOM" id="CLU_179280_2_0_5"/>
<dbReference type="OrthoDB" id="7510023at2"/>
<proteinExistence type="predicted"/>
<feature type="transmembrane region" description="Helical" evidence="1">
    <location>
        <begin position="31"/>
        <end position="50"/>
    </location>
</feature>
<keyword evidence="1" id="KW-0812">Transmembrane</keyword>
<dbReference type="InterPro" id="IPR021265">
    <property type="entry name" value="DUF2842"/>
</dbReference>
<evidence type="ECO:0008006" key="4">
    <source>
        <dbReference type="Google" id="ProtNLM"/>
    </source>
</evidence>
<name>C6XKK2_HIRBI</name>
<gene>
    <name evidence="2" type="ordered locus">Hbal_1883</name>
</gene>
<dbReference type="eggNOG" id="ENOG5031BK6">
    <property type="taxonomic scope" value="Bacteria"/>
</dbReference>
<dbReference type="KEGG" id="hba:Hbal_1883"/>
<evidence type="ECO:0000313" key="3">
    <source>
        <dbReference type="Proteomes" id="UP000002745"/>
    </source>
</evidence>
<keyword evidence="1" id="KW-1133">Transmembrane helix</keyword>
<evidence type="ECO:0000313" key="2">
    <source>
        <dbReference type="EMBL" id="ACT59569.1"/>
    </source>
</evidence>
<organism evidence="2 3">
    <name type="scientific">Hirschia baltica (strain ATCC 49814 / DSM 5838 / IFAM 1418)</name>
    <dbReference type="NCBI Taxonomy" id="582402"/>
    <lineage>
        <taxon>Bacteria</taxon>
        <taxon>Pseudomonadati</taxon>
        <taxon>Pseudomonadota</taxon>
        <taxon>Alphaproteobacteria</taxon>
        <taxon>Hyphomonadales</taxon>
        <taxon>Hyphomonadaceae</taxon>
        <taxon>Hirschia</taxon>
    </lineage>
</organism>
<reference evidence="3" key="1">
    <citation type="journal article" date="2011" name="J. Bacteriol.">
        <title>Genome sequences of eight morphologically diverse alphaproteobacteria.</title>
        <authorList>
            <consortium name="US DOE Joint Genome Institute"/>
            <person name="Brown P.J."/>
            <person name="Kysela D.T."/>
            <person name="Buechlein A."/>
            <person name="Hemmerich C."/>
            <person name="Brun Y.V."/>
        </authorList>
    </citation>
    <scope>NUCLEOTIDE SEQUENCE [LARGE SCALE GENOMIC DNA]</scope>
    <source>
        <strain evidence="3">ATCC 49814 / DSM 5838 / IFAM 1418</strain>
    </source>
</reference>
<accession>C6XKK2</accession>
<dbReference type="RefSeq" id="WP_015827719.1">
    <property type="nucleotide sequence ID" value="NC_012982.1"/>
</dbReference>
<dbReference type="Proteomes" id="UP000002745">
    <property type="component" value="Chromosome"/>
</dbReference>
<sequence length="71" mass="7893">MRKVFGSVALLAFLAVYIVVAVHLGEMLQGKKILSILFYCIAGIGWALPLKPLLQWMHAKDEVLPKNEIGE</sequence>
<dbReference type="AlphaFoldDB" id="C6XKK2"/>
<evidence type="ECO:0000256" key="1">
    <source>
        <dbReference type="SAM" id="Phobius"/>
    </source>
</evidence>
<dbReference type="Pfam" id="PF11003">
    <property type="entry name" value="DUF2842"/>
    <property type="match status" value="1"/>
</dbReference>
<dbReference type="EMBL" id="CP001678">
    <property type="protein sequence ID" value="ACT59569.1"/>
    <property type="molecule type" value="Genomic_DNA"/>
</dbReference>
<protein>
    <recommendedName>
        <fullName evidence="4">DUF2842 domain-containing protein</fullName>
    </recommendedName>
</protein>
<keyword evidence="1" id="KW-0472">Membrane</keyword>